<feature type="transmembrane region" description="Helical" evidence="1">
    <location>
        <begin position="287"/>
        <end position="309"/>
    </location>
</feature>
<proteinExistence type="predicted"/>
<feature type="signal peptide" evidence="2">
    <location>
        <begin position="1"/>
        <end position="20"/>
    </location>
</feature>
<feature type="chain" id="PRO_5004507590" description="Extracellular membrane protein CFEM domain-containing protein" evidence="2">
    <location>
        <begin position="21"/>
        <end position="316"/>
    </location>
</feature>
<dbReference type="OrthoDB" id="5428043at2759"/>
<organism evidence="3 4">
    <name type="scientific">Glarea lozoyensis (strain ATCC 20868 / MF5171)</name>
    <dbReference type="NCBI Taxonomy" id="1116229"/>
    <lineage>
        <taxon>Eukaryota</taxon>
        <taxon>Fungi</taxon>
        <taxon>Dikarya</taxon>
        <taxon>Ascomycota</taxon>
        <taxon>Pezizomycotina</taxon>
        <taxon>Leotiomycetes</taxon>
        <taxon>Helotiales</taxon>
        <taxon>Helotiaceae</taxon>
        <taxon>Glarea</taxon>
    </lineage>
</organism>
<sequence length="316" mass="32712">MRTRPIFWVFLTQLITAAWAADGDIDFSKTPGGGPSTLRACAQYAYNPASSAGSVHELGCKVISCVCRSDLIPKAYELITNAVITDCGKDSSVDVQQAIDIYNRYCASHGYPIPGYTYTSTLTVDASTSSSPLTFGTPVATSLSGIGRSATGTSPISNPGVITNVGTLQPPVTTTATATFIIKSAGTKVQPWGILRLLCLAPMLPARYFFALSQSTLVTSIRTLSSTDVPVVVVTAIKSVSQAAPAMTVATVYNTDSKPTVSSGTQNGADNPATGGKGGGGLTKVEIVGIIVGIVGGIITTVATVWMCLGGHHRRN</sequence>
<evidence type="ECO:0008006" key="5">
    <source>
        <dbReference type="Google" id="ProtNLM"/>
    </source>
</evidence>
<accession>S3CMA8</accession>
<keyword evidence="1" id="KW-1133">Transmembrane helix</keyword>
<name>S3CMA8_GLAL2</name>
<evidence type="ECO:0000313" key="4">
    <source>
        <dbReference type="Proteomes" id="UP000016922"/>
    </source>
</evidence>
<dbReference type="AlphaFoldDB" id="S3CMA8"/>
<evidence type="ECO:0000313" key="3">
    <source>
        <dbReference type="EMBL" id="EPE26334.1"/>
    </source>
</evidence>
<dbReference type="Proteomes" id="UP000016922">
    <property type="component" value="Unassembled WGS sequence"/>
</dbReference>
<keyword evidence="1" id="KW-0472">Membrane</keyword>
<dbReference type="RefSeq" id="XP_008087653.1">
    <property type="nucleotide sequence ID" value="XM_008089462.1"/>
</dbReference>
<reference evidence="3 4" key="1">
    <citation type="journal article" date="2013" name="BMC Genomics">
        <title>Genomics-driven discovery of the pneumocandin biosynthetic gene cluster in the fungus Glarea lozoyensis.</title>
        <authorList>
            <person name="Chen L."/>
            <person name="Yue Q."/>
            <person name="Zhang X."/>
            <person name="Xiang M."/>
            <person name="Wang C."/>
            <person name="Li S."/>
            <person name="Che Y."/>
            <person name="Ortiz-Lopez F.J."/>
            <person name="Bills G.F."/>
            <person name="Liu X."/>
            <person name="An Z."/>
        </authorList>
    </citation>
    <scope>NUCLEOTIDE SEQUENCE [LARGE SCALE GENOMIC DNA]</scope>
    <source>
        <strain evidence="4">ATCC 20868 / MF5171</strain>
    </source>
</reference>
<protein>
    <recommendedName>
        <fullName evidence="5">Extracellular membrane protein CFEM domain-containing protein</fullName>
    </recommendedName>
</protein>
<keyword evidence="2" id="KW-0732">Signal</keyword>
<keyword evidence="1" id="KW-0812">Transmembrane</keyword>
<gene>
    <name evidence="3" type="ORF">GLAREA_02246</name>
</gene>
<evidence type="ECO:0000256" key="1">
    <source>
        <dbReference type="SAM" id="Phobius"/>
    </source>
</evidence>
<dbReference type="KEGG" id="glz:GLAREA_02246"/>
<dbReference type="HOGENOM" id="CLU_880150_0_0_1"/>
<dbReference type="EMBL" id="KE145371">
    <property type="protein sequence ID" value="EPE26334.1"/>
    <property type="molecule type" value="Genomic_DNA"/>
</dbReference>
<dbReference type="GeneID" id="19461304"/>
<keyword evidence="4" id="KW-1185">Reference proteome</keyword>
<evidence type="ECO:0000256" key="2">
    <source>
        <dbReference type="SAM" id="SignalP"/>
    </source>
</evidence>